<accession>A0AAV7TI46</accession>
<organism evidence="2 3">
    <name type="scientific">Pleurodeles waltl</name>
    <name type="common">Iberian ribbed newt</name>
    <dbReference type="NCBI Taxonomy" id="8319"/>
    <lineage>
        <taxon>Eukaryota</taxon>
        <taxon>Metazoa</taxon>
        <taxon>Chordata</taxon>
        <taxon>Craniata</taxon>
        <taxon>Vertebrata</taxon>
        <taxon>Euteleostomi</taxon>
        <taxon>Amphibia</taxon>
        <taxon>Batrachia</taxon>
        <taxon>Caudata</taxon>
        <taxon>Salamandroidea</taxon>
        <taxon>Salamandridae</taxon>
        <taxon>Pleurodelinae</taxon>
        <taxon>Pleurodeles</taxon>
    </lineage>
</organism>
<evidence type="ECO:0000313" key="3">
    <source>
        <dbReference type="Proteomes" id="UP001066276"/>
    </source>
</evidence>
<gene>
    <name evidence="2" type="ORF">NDU88_001544</name>
</gene>
<dbReference type="Proteomes" id="UP001066276">
    <property type="component" value="Chromosome 3_2"/>
</dbReference>
<protein>
    <submittedName>
        <fullName evidence="2">Uncharacterized protein</fullName>
    </submittedName>
</protein>
<proteinExistence type="predicted"/>
<keyword evidence="3" id="KW-1185">Reference proteome</keyword>
<sequence>MQQQNMDSGRPLVRWQAPAWASTLETGKGKIAGKCPVLVSKAVDAGGGAEWWVERLLGGKYVTYMRVGTDPVDAVTTKEADTGETRKEGDRAAASERVGVGKTQDTEDVRDKKERLEIKELKVKVLSHMGMTMHLRAHIILTT</sequence>
<dbReference type="EMBL" id="JANPWB010000006">
    <property type="protein sequence ID" value="KAJ1176262.1"/>
    <property type="molecule type" value="Genomic_DNA"/>
</dbReference>
<evidence type="ECO:0000313" key="2">
    <source>
        <dbReference type="EMBL" id="KAJ1176262.1"/>
    </source>
</evidence>
<feature type="compositionally biased region" description="Basic and acidic residues" evidence="1">
    <location>
        <begin position="78"/>
        <end position="94"/>
    </location>
</feature>
<reference evidence="2" key="1">
    <citation type="journal article" date="2022" name="bioRxiv">
        <title>Sequencing and chromosome-scale assembly of the giantPleurodeles waltlgenome.</title>
        <authorList>
            <person name="Brown T."/>
            <person name="Elewa A."/>
            <person name="Iarovenko S."/>
            <person name="Subramanian E."/>
            <person name="Araus A.J."/>
            <person name="Petzold A."/>
            <person name="Susuki M."/>
            <person name="Suzuki K.-i.T."/>
            <person name="Hayashi T."/>
            <person name="Toyoda A."/>
            <person name="Oliveira C."/>
            <person name="Osipova E."/>
            <person name="Leigh N.D."/>
            <person name="Simon A."/>
            <person name="Yun M.H."/>
        </authorList>
    </citation>
    <scope>NUCLEOTIDE SEQUENCE</scope>
    <source>
        <strain evidence="2">20211129_DDA</strain>
        <tissue evidence="2">Liver</tissue>
    </source>
</reference>
<comment type="caution">
    <text evidence="2">The sequence shown here is derived from an EMBL/GenBank/DDBJ whole genome shotgun (WGS) entry which is preliminary data.</text>
</comment>
<name>A0AAV7TI46_PLEWA</name>
<feature type="region of interest" description="Disordered" evidence="1">
    <location>
        <begin position="78"/>
        <end position="110"/>
    </location>
</feature>
<dbReference type="AlphaFoldDB" id="A0AAV7TI46"/>
<evidence type="ECO:0000256" key="1">
    <source>
        <dbReference type="SAM" id="MobiDB-lite"/>
    </source>
</evidence>